<dbReference type="OrthoDB" id="580874at2"/>
<dbReference type="PANTHER" id="PTHR42749">
    <property type="entry name" value="CELL SHAPE-DETERMINING PROTEIN MREB"/>
    <property type="match status" value="1"/>
</dbReference>
<dbReference type="SUPFAM" id="SSF53067">
    <property type="entry name" value="Actin-like ATPase domain"/>
    <property type="match status" value="2"/>
</dbReference>
<proteinExistence type="predicted"/>
<feature type="region of interest" description="Disordered" evidence="3">
    <location>
        <begin position="314"/>
        <end position="349"/>
    </location>
</feature>
<evidence type="ECO:0000256" key="3">
    <source>
        <dbReference type="SAM" id="MobiDB-lite"/>
    </source>
</evidence>
<evidence type="ECO:0000313" key="5">
    <source>
        <dbReference type="Proteomes" id="UP000014803"/>
    </source>
</evidence>
<feature type="compositionally biased region" description="Low complexity" evidence="3">
    <location>
        <begin position="653"/>
        <end position="681"/>
    </location>
</feature>
<dbReference type="InterPro" id="IPR021030">
    <property type="entry name" value="DUF3731"/>
</dbReference>
<organism evidence="4 5">
    <name type="scientific">Sorangium cellulosum So0157-2</name>
    <dbReference type="NCBI Taxonomy" id="1254432"/>
    <lineage>
        <taxon>Bacteria</taxon>
        <taxon>Pseudomonadati</taxon>
        <taxon>Myxococcota</taxon>
        <taxon>Polyangia</taxon>
        <taxon>Polyangiales</taxon>
        <taxon>Polyangiaceae</taxon>
        <taxon>Sorangium</taxon>
    </lineage>
</organism>
<dbReference type="Gene3D" id="3.30.420.40">
    <property type="match status" value="2"/>
</dbReference>
<feature type="compositionally biased region" description="Gly residues" evidence="3">
    <location>
        <begin position="314"/>
        <end position="324"/>
    </location>
</feature>
<evidence type="ECO:0000256" key="2">
    <source>
        <dbReference type="ARBA" id="ARBA00022840"/>
    </source>
</evidence>
<dbReference type="Pfam" id="PF12531">
    <property type="entry name" value="DUF3731"/>
    <property type="match status" value="1"/>
</dbReference>
<dbReference type="GO" id="GO:0005524">
    <property type="term" value="F:ATP binding"/>
    <property type="evidence" value="ECO:0007669"/>
    <property type="project" value="UniProtKB-KW"/>
</dbReference>
<dbReference type="Proteomes" id="UP000014803">
    <property type="component" value="Chromosome"/>
</dbReference>
<keyword evidence="1" id="KW-0547">Nucleotide-binding</keyword>
<name>S4XJR9_SORCE</name>
<accession>S4XJR9</accession>
<dbReference type="HOGENOM" id="CLU_013948_0_0_7"/>
<dbReference type="eggNOG" id="COG0443">
    <property type="taxonomic scope" value="Bacteria"/>
</dbReference>
<dbReference type="Pfam" id="PF00012">
    <property type="entry name" value="HSP70"/>
    <property type="match status" value="1"/>
</dbReference>
<dbReference type="STRING" id="1254432.SCE1572_38230"/>
<dbReference type="CDD" id="cd10170">
    <property type="entry name" value="ASKHA_NBD_HSP70"/>
    <property type="match status" value="1"/>
</dbReference>
<dbReference type="GO" id="GO:0140662">
    <property type="term" value="F:ATP-dependent protein folding chaperone"/>
    <property type="evidence" value="ECO:0007669"/>
    <property type="project" value="InterPro"/>
</dbReference>
<evidence type="ECO:0000313" key="4">
    <source>
        <dbReference type="EMBL" id="AGP32756.1"/>
    </source>
</evidence>
<reference evidence="4 5" key="1">
    <citation type="journal article" date="2013" name="Sci. Rep.">
        <title>Extraordinary expansion of a Sorangium cellulosum genome from an alkaline milieu.</title>
        <authorList>
            <person name="Han K."/>
            <person name="Li Z.F."/>
            <person name="Peng R."/>
            <person name="Zhu L.P."/>
            <person name="Zhou T."/>
            <person name="Wang L.G."/>
            <person name="Li S.G."/>
            <person name="Zhang X.B."/>
            <person name="Hu W."/>
            <person name="Wu Z.H."/>
            <person name="Qin N."/>
            <person name="Li Y.Z."/>
        </authorList>
    </citation>
    <scope>NUCLEOTIDE SEQUENCE [LARGE SCALE GENOMIC DNA]</scope>
    <source>
        <strain evidence="4 5">So0157-2</strain>
    </source>
</reference>
<dbReference type="RefSeq" id="WP_020739527.1">
    <property type="nucleotide sequence ID" value="NC_021658.1"/>
</dbReference>
<protein>
    <submittedName>
        <fullName evidence="4">Heat-shock chaperone protein</fullName>
    </submittedName>
</protein>
<dbReference type="PANTHER" id="PTHR42749:SF1">
    <property type="entry name" value="CELL SHAPE-DETERMINING PROTEIN MREB"/>
    <property type="match status" value="1"/>
</dbReference>
<dbReference type="EMBL" id="CP003969">
    <property type="protein sequence ID" value="AGP32756.1"/>
    <property type="molecule type" value="Genomic_DNA"/>
</dbReference>
<dbReference type="PATRIC" id="fig|1254432.3.peg.8664"/>
<keyword evidence="2" id="KW-0067">ATP-binding</keyword>
<dbReference type="InterPro" id="IPR043129">
    <property type="entry name" value="ATPase_NBD"/>
</dbReference>
<dbReference type="PRINTS" id="PR00301">
    <property type="entry name" value="HEATSHOCK70"/>
</dbReference>
<feature type="region of interest" description="Disordered" evidence="3">
    <location>
        <begin position="636"/>
        <end position="684"/>
    </location>
</feature>
<feature type="compositionally biased region" description="Low complexity" evidence="3">
    <location>
        <begin position="325"/>
        <end position="341"/>
    </location>
</feature>
<dbReference type="AlphaFoldDB" id="S4XJR9"/>
<dbReference type="KEGG" id="scu:SCE1572_38230"/>
<dbReference type="InterPro" id="IPR013126">
    <property type="entry name" value="Hsp_70_fam"/>
</dbReference>
<gene>
    <name evidence="4" type="ORF">SCE1572_38230</name>
</gene>
<evidence type="ECO:0000256" key="1">
    <source>
        <dbReference type="ARBA" id="ARBA00022741"/>
    </source>
</evidence>
<sequence length="994" mass="104860">MSAPAKTPSLIVGIDLGTTHTVVAWAERDAAPGAIRVFPIPQLVTATEVEARPLLPSLLYAPLPGEAPADPFGDAPFALGEHARRRGGEVPGRLIASAKSWLCHPAVDRTAPVLPWGAAEDAASLPRASPLDASARILAHVRRTWDDAFPDRPLAAQEVVLTVPASFDQVARELTVEAARRAGLSARLLEEPQAAFYDFMRLAGAEGLDALLARSGGDATVLVCDVGGGTTDLSLIRVARGAGAAEGRPVEVSRVAVGHHLLLGGDNMDLALAHLCEPRLVGGTGEKLDPARFGQLVLACRAAKERLLGGGAAAGGAPAGGGAASGSDVPAGDGASSGGAAPAPPDEAPVTVLSHGARLVGGALTTRLRREEVEAIVLDGFFPEAPRDARPQRGRSGLVAFGLPYERDVAITRHVAWFFARHAPEARGPTALLLNGGVFRARRVAERLAQAIERWGGPRLDVLPHADPDLAVARGAVAYGLALAGRGVRIEGGAARGYYVGLEPPAGGGPRPAVCVVPRGAKEGSVHAAAGRTFALVVGRPVRFDLFASDDARADRAGDLVPLEDDRFEALPPVAVAFDAGDAARAAAGKQAEVRVQIEGELTAIGTLDLACVEVGVPAPRRFRLAFQLREDGRGARGAAAEGGAPDGPPEAAPGGLPERAPGGLPERAQARPPAGAAPGGRRLDEAREAIERVFGKGRPDVAPREVKNLVRELERVLGERATWTTEAARALFDTLAPSARSRRRSADHERLFWSLAGYCLRPGFGDAGDPARVAAIAPLFAERLAFPQEARSWQQFWIAWRRVAGGLDEPLQVAIRDLADPFLAPAEQRLKKPKGVKPEALDDLLELCASLERVPAVRRSELGAWILERTWTDRDARLWAAIGRIGARVPAYASVHHVVSPAAAERWLDHLLREKWQELPSAAPAAVQLARRTGDRARDVSDRIRGEVERRLVKAGAPEAWVRAVREVVAVEEAERAAFFGEGLPVGLRLVGE</sequence>